<keyword evidence="3 6" id="KW-0949">S-adenosyl-L-methionine</keyword>
<feature type="region of interest" description="Disordered" evidence="7">
    <location>
        <begin position="1"/>
        <end position="29"/>
    </location>
</feature>
<feature type="region of interest" description="Disordered" evidence="7">
    <location>
        <begin position="126"/>
        <end position="158"/>
    </location>
</feature>
<dbReference type="InterPro" id="IPR045850">
    <property type="entry name" value="TRM2_met"/>
</dbReference>
<dbReference type="EMBL" id="QKKF02019649">
    <property type="protein sequence ID" value="RZF39726.1"/>
    <property type="molecule type" value="Genomic_DNA"/>
</dbReference>
<dbReference type="STRING" id="195883.A0A482X2B1"/>
<dbReference type="SUPFAM" id="SSF53335">
    <property type="entry name" value="S-adenosyl-L-methionine-dependent methyltransferases"/>
    <property type="match status" value="1"/>
</dbReference>
<dbReference type="InterPro" id="IPR010280">
    <property type="entry name" value="U5_MeTrfase_fam"/>
</dbReference>
<evidence type="ECO:0000313" key="9">
    <source>
        <dbReference type="Proteomes" id="UP000291343"/>
    </source>
</evidence>
<dbReference type="PANTHER" id="PTHR45904:SF2">
    <property type="entry name" value="TRNA (URACIL-5-)-METHYLTRANSFERASE HOMOLOG A"/>
    <property type="match status" value="1"/>
</dbReference>
<dbReference type="InParanoid" id="A0A482X2B1"/>
<dbReference type="FunCoup" id="A0A482X2B1">
    <property type="interactions" value="1782"/>
</dbReference>
<feature type="compositionally biased region" description="Basic and acidic residues" evidence="7">
    <location>
        <begin position="145"/>
        <end position="158"/>
    </location>
</feature>
<evidence type="ECO:0000256" key="2">
    <source>
        <dbReference type="ARBA" id="ARBA00022679"/>
    </source>
</evidence>
<reference evidence="8 9" key="1">
    <citation type="journal article" date="2017" name="Gigascience">
        <title>Genome sequence of the small brown planthopper, Laodelphax striatellus.</title>
        <authorList>
            <person name="Zhu J."/>
            <person name="Jiang F."/>
            <person name="Wang X."/>
            <person name="Yang P."/>
            <person name="Bao Y."/>
            <person name="Zhao W."/>
            <person name="Wang W."/>
            <person name="Lu H."/>
            <person name="Wang Q."/>
            <person name="Cui N."/>
            <person name="Li J."/>
            <person name="Chen X."/>
            <person name="Luo L."/>
            <person name="Yu J."/>
            <person name="Kang L."/>
            <person name="Cui F."/>
        </authorList>
    </citation>
    <scope>NUCLEOTIDE SEQUENCE [LARGE SCALE GENOMIC DNA]</scope>
    <source>
        <strain evidence="8">Lst14</strain>
    </source>
</reference>
<proteinExistence type="inferred from homology"/>
<evidence type="ECO:0000256" key="3">
    <source>
        <dbReference type="ARBA" id="ARBA00022691"/>
    </source>
</evidence>
<dbReference type="InterPro" id="IPR029063">
    <property type="entry name" value="SAM-dependent_MTases_sf"/>
</dbReference>
<dbReference type="GO" id="GO:0006396">
    <property type="term" value="P:RNA processing"/>
    <property type="evidence" value="ECO:0007669"/>
    <property type="project" value="InterPro"/>
</dbReference>
<dbReference type="Proteomes" id="UP000291343">
    <property type="component" value="Unassembled WGS sequence"/>
</dbReference>
<evidence type="ECO:0000256" key="5">
    <source>
        <dbReference type="ARBA" id="ARBA00047278"/>
    </source>
</evidence>
<sequence length="598" mass="67072">METTPIIDDLGSTTAPEILPQKAADGDEEKKTEIIVDPYAYLNRQDFTSEKFKIEIRGLPKFYGISELKKLLNDKLKLGSNKIKPPKRGSHWVYVCFRSEEDKEEALKAIDGFTWKNKTLTAENARAAPDPLVKRRNAASQQDGDSAKKQKIEDGRTQEEILKSNATPLCDVPYEEQLEMKQKTARSLLERFGNELATANRSLKPWLDSQKAKYDGLPCQLLDIVSVKDKCDGYRNKCEFTIGTNQETKERAIGFRLGSYVLGTTGVGLIQNLKNIPPRMKEAVAVFEKFIRSSELDVFDPETHSGYWKQLTARYGFVTDQLMLIVGVNPQKLTEKELDDVKQKLRDFFTDGEGKAINLTSLYFQIIRKKQSGETLPPLEHLLGDKYIVEVLSGLKFKISPESFFQVNTMTAELLYDSVRKLAELDEETTLLDICCGTGTIGLSLASKCGQVLGLELIEEAVKYARENAEENKITNCQFFCGKAEEIIISVASKAAHKKVVAVVDPPRAGLHQKAVILLRRLQNTEKMVFLACDAKAALKNFVDLGRPASKTLNGDPYVPIAAVAVDMFPHTNHCELVLCFQRIDPAEFAKNETLNKE</sequence>
<comment type="caution">
    <text evidence="6">Lacks conserved residue(s) required for the propagation of feature annotation.</text>
</comment>
<dbReference type="EC" id="2.1.1.35" evidence="4"/>
<comment type="similarity">
    <text evidence="6">Belongs to the class I-like SAM-binding methyltransferase superfamily. RNA M5U methyltransferase family.</text>
</comment>
<dbReference type="Pfam" id="PF05958">
    <property type="entry name" value="tRNA_U5-meth_tr"/>
    <property type="match status" value="1"/>
</dbReference>
<comment type="caution">
    <text evidence="8">The sequence shown here is derived from an EMBL/GenBank/DDBJ whole genome shotgun (WGS) entry which is preliminary data.</text>
</comment>
<dbReference type="CDD" id="cd02440">
    <property type="entry name" value="AdoMet_MTases"/>
    <property type="match status" value="1"/>
</dbReference>
<dbReference type="GO" id="GO:0003723">
    <property type="term" value="F:RNA binding"/>
    <property type="evidence" value="ECO:0007669"/>
    <property type="project" value="TreeGrafter"/>
</dbReference>
<dbReference type="SMR" id="A0A482X2B1"/>
<evidence type="ECO:0000256" key="4">
    <source>
        <dbReference type="ARBA" id="ARBA00033763"/>
    </source>
</evidence>
<keyword evidence="9" id="KW-1185">Reference proteome</keyword>
<dbReference type="GO" id="GO:0032259">
    <property type="term" value="P:methylation"/>
    <property type="evidence" value="ECO:0007669"/>
    <property type="project" value="UniProtKB-KW"/>
</dbReference>
<accession>A0A482X2B1</accession>
<feature type="binding site" evidence="6">
    <location>
        <position position="456"/>
    </location>
    <ligand>
        <name>S-adenosyl-L-methionine</name>
        <dbReference type="ChEBI" id="CHEBI:59789"/>
    </ligand>
</feature>
<evidence type="ECO:0000256" key="6">
    <source>
        <dbReference type="PROSITE-ProRule" id="PRU01024"/>
    </source>
</evidence>
<dbReference type="AlphaFoldDB" id="A0A482X2B1"/>
<keyword evidence="1 6" id="KW-0489">Methyltransferase</keyword>
<protein>
    <recommendedName>
        <fullName evidence="4">tRNA (uracil(54)-C(5))-methyltransferase</fullName>
        <ecNumber evidence="4">2.1.1.35</ecNumber>
    </recommendedName>
</protein>
<dbReference type="PROSITE" id="PS51687">
    <property type="entry name" value="SAM_MT_RNA_M5U"/>
    <property type="match status" value="1"/>
</dbReference>
<dbReference type="SUPFAM" id="SSF54928">
    <property type="entry name" value="RNA-binding domain, RBD"/>
    <property type="match status" value="1"/>
</dbReference>
<dbReference type="PANTHER" id="PTHR45904">
    <property type="entry name" value="TRNA (URACIL-5-)-METHYLTRANSFERASE"/>
    <property type="match status" value="1"/>
</dbReference>
<dbReference type="InterPro" id="IPR012677">
    <property type="entry name" value="Nucleotide-bd_a/b_plait_sf"/>
</dbReference>
<dbReference type="GO" id="GO:0030697">
    <property type="term" value="F:tRNA (uracil(54)-C5)-methyltransferase activity, S-adenosyl methionine-dependent"/>
    <property type="evidence" value="ECO:0007669"/>
    <property type="project" value="UniProtKB-EC"/>
</dbReference>
<gene>
    <name evidence="8" type="ORF">LSTR_LSTR011135</name>
</gene>
<evidence type="ECO:0000256" key="1">
    <source>
        <dbReference type="ARBA" id="ARBA00022603"/>
    </source>
</evidence>
<organism evidence="8 9">
    <name type="scientific">Laodelphax striatellus</name>
    <name type="common">Small brown planthopper</name>
    <name type="synonym">Delphax striatella</name>
    <dbReference type="NCBI Taxonomy" id="195883"/>
    <lineage>
        <taxon>Eukaryota</taxon>
        <taxon>Metazoa</taxon>
        <taxon>Ecdysozoa</taxon>
        <taxon>Arthropoda</taxon>
        <taxon>Hexapoda</taxon>
        <taxon>Insecta</taxon>
        <taxon>Pterygota</taxon>
        <taxon>Neoptera</taxon>
        <taxon>Paraneoptera</taxon>
        <taxon>Hemiptera</taxon>
        <taxon>Auchenorrhyncha</taxon>
        <taxon>Fulgoroidea</taxon>
        <taxon>Delphacidae</taxon>
        <taxon>Criomorphinae</taxon>
        <taxon>Laodelphax</taxon>
    </lineage>
</organism>
<dbReference type="Gene3D" id="3.40.50.150">
    <property type="entry name" value="Vaccinia Virus protein VP39"/>
    <property type="match status" value="1"/>
</dbReference>
<evidence type="ECO:0000313" key="8">
    <source>
        <dbReference type="EMBL" id="RZF39726.1"/>
    </source>
</evidence>
<name>A0A482X2B1_LAOST</name>
<comment type="catalytic activity">
    <reaction evidence="5">
        <text>uridine(54) in tRNA + S-adenosyl-L-methionine = 5-methyluridine(54) in tRNA + S-adenosyl-L-homocysteine + H(+)</text>
        <dbReference type="Rhea" id="RHEA:42712"/>
        <dbReference type="Rhea" id="RHEA-COMP:10167"/>
        <dbReference type="Rhea" id="RHEA-COMP:10193"/>
        <dbReference type="ChEBI" id="CHEBI:15378"/>
        <dbReference type="ChEBI" id="CHEBI:57856"/>
        <dbReference type="ChEBI" id="CHEBI:59789"/>
        <dbReference type="ChEBI" id="CHEBI:65315"/>
        <dbReference type="ChEBI" id="CHEBI:74447"/>
        <dbReference type="EC" id="2.1.1.35"/>
    </reaction>
    <physiologicalReaction direction="left-to-right" evidence="5">
        <dbReference type="Rhea" id="RHEA:42713"/>
    </physiologicalReaction>
</comment>
<dbReference type="Gene3D" id="2.40.50.1070">
    <property type="match status" value="1"/>
</dbReference>
<dbReference type="InterPro" id="IPR035979">
    <property type="entry name" value="RBD_domain_sf"/>
</dbReference>
<dbReference type="OrthoDB" id="10250660at2759"/>
<evidence type="ECO:0000256" key="7">
    <source>
        <dbReference type="SAM" id="MobiDB-lite"/>
    </source>
</evidence>
<feature type="active site" description="Nucleophile" evidence="6">
    <location>
        <position position="533"/>
    </location>
</feature>
<feature type="binding site" evidence="6">
    <location>
        <position position="505"/>
    </location>
    <ligand>
        <name>S-adenosyl-L-methionine</name>
        <dbReference type="ChEBI" id="CHEBI:59789"/>
    </ligand>
</feature>
<keyword evidence="2 6" id="KW-0808">Transferase</keyword>
<dbReference type="Gene3D" id="3.30.70.330">
    <property type="match status" value="1"/>
</dbReference>
<feature type="binding site" evidence="6">
    <location>
        <position position="406"/>
    </location>
    <ligand>
        <name>S-adenosyl-L-methionine</name>
        <dbReference type="ChEBI" id="CHEBI:59789"/>
    </ligand>
</feature>